<dbReference type="SUPFAM" id="SSF47413">
    <property type="entry name" value="lambda repressor-like DNA-binding domains"/>
    <property type="match status" value="1"/>
</dbReference>
<evidence type="ECO:0000256" key="1">
    <source>
        <dbReference type="ARBA" id="ARBA00023015"/>
    </source>
</evidence>
<dbReference type="PANTHER" id="PTHR30146:SF109">
    <property type="entry name" value="HTH-TYPE TRANSCRIPTIONAL REGULATOR GALS"/>
    <property type="match status" value="1"/>
</dbReference>
<dbReference type="Gene3D" id="1.10.260.40">
    <property type="entry name" value="lambda repressor-like DNA-binding domains"/>
    <property type="match status" value="1"/>
</dbReference>
<dbReference type="CDD" id="cd06267">
    <property type="entry name" value="PBP1_LacI_sugar_binding-like"/>
    <property type="match status" value="1"/>
</dbReference>
<dbReference type="Gene3D" id="3.40.50.2300">
    <property type="match status" value="2"/>
</dbReference>
<dbReference type="Pfam" id="PF00356">
    <property type="entry name" value="LacI"/>
    <property type="match status" value="1"/>
</dbReference>
<dbReference type="InterPro" id="IPR000843">
    <property type="entry name" value="HTH_LacI"/>
</dbReference>
<gene>
    <name evidence="5" type="ORF">P0Y53_12070</name>
</gene>
<evidence type="ECO:0000259" key="4">
    <source>
        <dbReference type="SMART" id="SM00354"/>
    </source>
</evidence>
<dbReference type="GO" id="GO:0003700">
    <property type="term" value="F:DNA-binding transcription factor activity"/>
    <property type="evidence" value="ECO:0007669"/>
    <property type="project" value="TreeGrafter"/>
</dbReference>
<name>A0AAJ5WXX6_9BACT</name>
<keyword evidence="1" id="KW-0805">Transcription regulation</keyword>
<keyword evidence="2 5" id="KW-0238">DNA-binding</keyword>
<dbReference type="InterPro" id="IPR010982">
    <property type="entry name" value="Lambda_DNA-bd_dom_sf"/>
</dbReference>
<dbReference type="InterPro" id="IPR028082">
    <property type="entry name" value="Peripla_BP_I"/>
</dbReference>
<evidence type="ECO:0000313" key="6">
    <source>
        <dbReference type="Proteomes" id="UP001220610"/>
    </source>
</evidence>
<organism evidence="5 6">
    <name type="scientific">Candidatus Pseudobacter hemicellulosilyticus</name>
    <dbReference type="NCBI Taxonomy" id="3121375"/>
    <lineage>
        <taxon>Bacteria</taxon>
        <taxon>Pseudomonadati</taxon>
        <taxon>Bacteroidota</taxon>
        <taxon>Chitinophagia</taxon>
        <taxon>Chitinophagales</taxon>
        <taxon>Chitinophagaceae</taxon>
        <taxon>Pseudobacter</taxon>
    </lineage>
</organism>
<keyword evidence="3" id="KW-0804">Transcription</keyword>
<proteinExistence type="predicted"/>
<dbReference type="AlphaFoldDB" id="A0AAJ5WXX6"/>
<feature type="domain" description="HTH lacI-type" evidence="4">
    <location>
        <begin position="5"/>
        <end position="75"/>
    </location>
</feature>
<reference evidence="5" key="1">
    <citation type="submission" date="2023-03" db="EMBL/GenBank/DDBJ databases">
        <title>Andean soil-derived lignocellulolytic bacterial consortium as a source of novel taxa and putative plastic-active enzymes.</title>
        <authorList>
            <person name="Diaz-Garcia L."/>
            <person name="Chuvochina M."/>
            <person name="Feuerriegel G."/>
            <person name="Bunk B."/>
            <person name="Sproer C."/>
            <person name="Streit W.R."/>
            <person name="Rodriguez L.M."/>
            <person name="Overmann J."/>
            <person name="Jimenez D.J."/>
        </authorList>
    </citation>
    <scope>NUCLEOTIDE SEQUENCE</scope>
    <source>
        <strain evidence="5">MAG 7</strain>
    </source>
</reference>
<sequence length="344" mass="38217">MKFEVVTIKDIAQALGISTSTVSRALRDSYEISPETKQLVLECAERLNYRPNPIALSLKERRSRSIGIVVCEIANNFFSQVINGIESIAYDRGYNVIISQSRESYDREFIDLQYLASRSVDGLLISLSTETKDISHLKALSAKGLPIVFFDRISDEIDTHKVVVDNFKGSYAATEHLIQNGHHRIAVLTNSPYLSITSGRLSGYKEALAANNLPFDEQLVQHCDYGGMVFEEVEAGMNTLLNLPDPPEAIFASSDKLTTGCLKVLKAKGIRIPEEISVVGFSNTDIADLIGPPLTVVRQPAFEMGQISTELLLQLIESKRPVTEFQTKVLEPELFIRQSVAHKK</sequence>
<dbReference type="GO" id="GO:0000976">
    <property type="term" value="F:transcription cis-regulatory region binding"/>
    <property type="evidence" value="ECO:0007669"/>
    <property type="project" value="TreeGrafter"/>
</dbReference>
<evidence type="ECO:0000256" key="2">
    <source>
        <dbReference type="ARBA" id="ARBA00023125"/>
    </source>
</evidence>
<dbReference type="PANTHER" id="PTHR30146">
    <property type="entry name" value="LACI-RELATED TRANSCRIPTIONAL REPRESSOR"/>
    <property type="match status" value="1"/>
</dbReference>
<protein>
    <submittedName>
        <fullName evidence="5">LacI family DNA-binding transcriptional regulator</fullName>
    </submittedName>
</protein>
<dbReference type="SUPFAM" id="SSF53822">
    <property type="entry name" value="Periplasmic binding protein-like I"/>
    <property type="match status" value="1"/>
</dbReference>
<dbReference type="InterPro" id="IPR046335">
    <property type="entry name" value="LacI/GalR-like_sensor"/>
</dbReference>
<accession>A0AAJ5WXX6</accession>
<dbReference type="Proteomes" id="UP001220610">
    <property type="component" value="Chromosome"/>
</dbReference>
<evidence type="ECO:0000256" key="3">
    <source>
        <dbReference type="ARBA" id="ARBA00023163"/>
    </source>
</evidence>
<dbReference type="EMBL" id="CP119311">
    <property type="protein sequence ID" value="WEK38234.1"/>
    <property type="molecule type" value="Genomic_DNA"/>
</dbReference>
<dbReference type="CDD" id="cd01392">
    <property type="entry name" value="HTH_LacI"/>
    <property type="match status" value="1"/>
</dbReference>
<evidence type="ECO:0000313" key="5">
    <source>
        <dbReference type="EMBL" id="WEK38234.1"/>
    </source>
</evidence>
<dbReference type="Pfam" id="PF13377">
    <property type="entry name" value="Peripla_BP_3"/>
    <property type="match status" value="1"/>
</dbReference>
<dbReference type="SMART" id="SM00354">
    <property type="entry name" value="HTH_LACI"/>
    <property type="match status" value="1"/>
</dbReference>